<evidence type="ECO:0000313" key="1">
    <source>
        <dbReference type="EMBL" id="OSC98666.1"/>
    </source>
</evidence>
<dbReference type="STRING" id="1353009.A0A1Y2IC39"/>
<gene>
    <name evidence="1" type="ORF">PYCCODRAFT_1344536</name>
</gene>
<protein>
    <recommendedName>
        <fullName evidence="3">Endonuclease/exonuclease/phosphatase domain-containing protein</fullName>
    </recommendedName>
</protein>
<dbReference type="Proteomes" id="UP000193067">
    <property type="component" value="Unassembled WGS sequence"/>
</dbReference>
<dbReference type="AlphaFoldDB" id="A0A1Y2IC39"/>
<accession>A0A1Y2IC39</accession>
<keyword evidence="2" id="KW-1185">Reference proteome</keyword>
<dbReference type="EMBL" id="KZ084135">
    <property type="protein sequence ID" value="OSC98666.1"/>
    <property type="molecule type" value="Genomic_DNA"/>
</dbReference>
<organism evidence="1 2">
    <name type="scientific">Trametes coccinea (strain BRFM310)</name>
    <name type="common">Pycnoporus coccineus</name>
    <dbReference type="NCBI Taxonomy" id="1353009"/>
    <lineage>
        <taxon>Eukaryota</taxon>
        <taxon>Fungi</taxon>
        <taxon>Dikarya</taxon>
        <taxon>Basidiomycota</taxon>
        <taxon>Agaricomycotina</taxon>
        <taxon>Agaricomycetes</taxon>
        <taxon>Polyporales</taxon>
        <taxon>Polyporaceae</taxon>
        <taxon>Trametes</taxon>
    </lineage>
</organism>
<evidence type="ECO:0000313" key="2">
    <source>
        <dbReference type="Proteomes" id="UP000193067"/>
    </source>
</evidence>
<sequence length="175" mass="20774">MALPAGIPTLEHMRTKNQTRPDNVFCTKGVRGCLLQCLVRPELRPLRTDHYPIHTVFQFPVAAAPPRPRRDYRQVDWEVFERSLAERLAARAFPPVIESTGTFDRTLEALMHDLQDTIEEHVPLTPHTPYAKRWWSKELTEMRKKKERLARESHRRKADATHPVHDEYRRFRNRY</sequence>
<proteinExistence type="predicted"/>
<name>A0A1Y2IC39_TRAC3</name>
<evidence type="ECO:0008006" key="3">
    <source>
        <dbReference type="Google" id="ProtNLM"/>
    </source>
</evidence>
<reference evidence="1 2" key="1">
    <citation type="journal article" date="2015" name="Biotechnol. Biofuels">
        <title>Enhanced degradation of softwood versus hardwood by the white-rot fungus Pycnoporus coccineus.</title>
        <authorList>
            <person name="Couturier M."/>
            <person name="Navarro D."/>
            <person name="Chevret D."/>
            <person name="Henrissat B."/>
            <person name="Piumi F."/>
            <person name="Ruiz-Duenas F.J."/>
            <person name="Martinez A.T."/>
            <person name="Grigoriev I.V."/>
            <person name="Riley R."/>
            <person name="Lipzen A."/>
            <person name="Berrin J.G."/>
            <person name="Master E.R."/>
            <person name="Rosso M.N."/>
        </authorList>
    </citation>
    <scope>NUCLEOTIDE SEQUENCE [LARGE SCALE GENOMIC DNA]</scope>
    <source>
        <strain evidence="1 2">BRFM310</strain>
    </source>
</reference>
<dbReference type="OrthoDB" id="2830306at2759"/>
<feature type="non-terminal residue" evidence="1">
    <location>
        <position position="175"/>
    </location>
</feature>